<gene>
    <name evidence="2" type="ORF">DPMN_009513</name>
</gene>
<evidence type="ECO:0000256" key="1">
    <source>
        <dbReference type="SAM" id="MobiDB-lite"/>
    </source>
</evidence>
<dbReference type="Proteomes" id="UP000828390">
    <property type="component" value="Unassembled WGS sequence"/>
</dbReference>
<sequence>MSQIFENCKEPDSVSPQPYSYNPAKFGRAYYFTPHGMQLRNIPINSMGNGGSNYDDTPQNTADQCSKKFPEVGRKGSTYLFLWIDPQHYGHCYGYHMIPGQEGRKDPASSAYAFMDSAQDELFYDFSC</sequence>
<reference evidence="2" key="1">
    <citation type="journal article" date="2019" name="bioRxiv">
        <title>The Genome of the Zebra Mussel, Dreissena polymorpha: A Resource for Invasive Species Research.</title>
        <authorList>
            <person name="McCartney M.A."/>
            <person name="Auch B."/>
            <person name="Kono T."/>
            <person name="Mallez S."/>
            <person name="Zhang Y."/>
            <person name="Obille A."/>
            <person name="Becker A."/>
            <person name="Abrahante J.E."/>
            <person name="Garbe J."/>
            <person name="Badalamenti J.P."/>
            <person name="Herman A."/>
            <person name="Mangelson H."/>
            <person name="Liachko I."/>
            <person name="Sullivan S."/>
            <person name="Sone E.D."/>
            <person name="Koren S."/>
            <person name="Silverstein K.A.T."/>
            <person name="Beckman K.B."/>
            <person name="Gohl D.M."/>
        </authorList>
    </citation>
    <scope>NUCLEOTIDE SEQUENCE</scope>
    <source>
        <strain evidence="2">Duluth1</strain>
        <tissue evidence="2">Whole animal</tissue>
    </source>
</reference>
<protein>
    <submittedName>
        <fullName evidence="2">Uncharacterized protein</fullName>
    </submittedName>
</protein>
<name>A0A9D4N089_DREPO</name>
<proteinExistence type="predicted"/>
<evidence type="ECO:0000313" key="3">
    <source>
        <dbReference type="Proteomes" id="UP000828390"/>
    </source>
</evidence>
<comment type="caution">
    <text evidence="2">The sequence shown here is derived from an EMBL/GenBank/DDBJ whole genome shotgun (WGS) entry which is preliminary data.</text>
</comment>
<accession>A0A9D4N089</accession>
<feature type="compositionally biased region" description="Polar residues" evidence="1">
    <location>
        <begin position="48"/>
        <end position="64"/>
    </location>
</feature>
<dbReference type="EMBL" id="JAIWYP010000001">
    <property type="protein sequence ID" value="KAH3885518.1"/>
    <property type="molecule type" value="Genomic_DNA"/>
</dbReference>
<evidence type="ECO:0000313" key="2">
    <source>
        <dbReference type="EMBL" id="KAH3885518.1"/>
    </source>
</evidence>
<organism evidence="2 3">
    <name type="scientific">Dreissena polymorpha</name>
    <name type="common">Zebra mussel</name>
    <name type="synonym">Mytilus polymorpha</name>
    <dbReference type="NCBI Taxonomy" id="45954"/>
    <lineage>
        <taxon>Eukaryota</taxon>
        <taxon>Metazoa</taxon>
        <taxon>Spiralia</taxon>
        <taxon>Lophotrochozoa</taxon>
        <taxon>Mollusca</taxon>
        <taxon>Bivalvia</taxon>
        <taxon>Autobranchia</taxon>
        <taxon>Heteroconchia</taxon>
        <taxon>Euheterodonta</taxon>
        <taxon>Imparidentia</taxon>
        <taxon>Neoheterodontei</taxon>
        <taxon>Myida</taxon>
        <taxon>Dreissenoidea</taxon>
        <taxon>Dreissenidae</taxon>
        <taxon>Dreissena</taxon>
    </lineage>
</organism>
<dbReference type="AlphaFoldDB" id="A0A9D4N089"/>
<keyword evidence="3" id="KW-1185">Reference proteome</keyword>
<feature type="region of interest" description="Disordered" evidence="1">
    <location>
        <begin position="48"/>
        <end position="68"/>
    </location>
</feature>
<reference evidence="2" key="2">
    <citation type="submission" date="2020-11" db="EMBL/GenBank/DDBJ databases">
        <authorList>
            <person name="McCartney M.A."/>
            <person name="Auch B."/>
            <person name="Kono T."/>
            <person name="Mallez S."/>
            <person name="Becker A."/>
            <person name="Gohl D.M."/>
            <person name="Silverstein K.A.T."/>
            <person name="Koren S."/>
            <person name="Bechman K.B."/>
            <person name="Herman A."/>
            <person name="Abrahante J.E."/>
            <person name="Garbe J."/>
        </authorList>
    </citation>
    <scope>NUCLEOTIDE SEQUENCE</scope>
    <source>
        <strain evidence="2">Duluth1</strain>
        <tissue evidence="2">Whole animal</tissue>
    </source>
</reference>